<evidence type="ECO:0008006" key="3">
    <source>
        <dbReference type="Google" id="ProtNLM"/>
    </source>
</evidence>
<feature type="non-terminal residue" evidence="1">
    <location>
        <position position="1"/>
    </location>
</feature>
<keyword evidence="2" id="KW-1185">Reference proteome</keyword>
<evidence type="ECO:0000313" key="2">
    <source>
        <dbReference type="Proteomes" id="UP000708208"/>
    </source>
</evidence>
<evidence type="ECO:0000313" key="1">
    <source>
        <dbReference type="EMBL" id="CAG7818502.1"/>
    </source>
</evidence>
<dbReference type="Proteomes" id="UP000708208">
    <property type="component" value="Unassembled WGS sequence"/>
</dbReference>
<comment type="caution">
    <text evidence="1">The sequence shown here is derived from an EMBL/GenBank/DDBJ whole genome shotgun (WGS) entry which is preliminary data.</text>
</comment>
<name>A0A8J2PCR6_9HEXA</name>
<sequence length="266" mass="29973">PDLKFFVFGINSAITTENPPQNNYNLVNIAILDGQITCEDFRFLGYTFWQNLAPTFELRSHLRDYDHQGELALPTPCYEDDLLRINGPLLTVPWKVDQSPWEILIVQNYRERNSTQDQSVLILRNHHALMDGYSIVGLWEAFSGRDRIPLQSMQSEGGVLRKLLALVKAPFDVANTLINSLDGQSCIQVNDRRRFFVTTSSPDILVSSIKRIRSKFNVKYSAVLFAAFTGAFVRALNEAGKEVPDELASYMAGPKPKHPGGASNHM</sequence>
<dbReference type="EMBL" id="CAJVCH010422259">
    <property type="protein sequence ID" value="CAG7818502.1"/>
    <property type="molecule type" value="Genomic_DNA"/>
</dbReference>
<dbReference type="AlphaFoldDB" id="A0A8J2PCR6"/>
<gene>
    <name evidence="1" type="ORF">AFUS01_LOCUS29003</name>
</gene>
<reference evidence="1" key="1">
    <citation type="submission" date="2021-06" db="EMBL/GenBank/DDBJ databases">
        <authorList>
            <person name="Hodson N. C."/>
            <person name="Mongue J. A."/>
            <person name="Jaron S. K."/>
        </authorList>
    </citation>
    <scope>NUCLEOTIDE SEQUENCE</scope>
</reference>
<accession>A0A8J2PCR6</accession>
<organism evidence="1 2">
    <name type="scientific">Allacma fusca</name>
    <dbReference type="NCBI Taxonomy" id="39272"/>
    <lineage>
        <taxon>Eukaryota</taxon>
        <taxon>Metazoa</taxon>
        <taxon>Ecdysozoa</taxon>
        <taxon>Arthropoda</taxon>
        <taxon>Hexapoda</taxon>
        <taxon>Collembola</taxon>
        <taxon>Symphypleona</taxon>
        <taxon>Sminthuridae</taxon>
        <taxon>Allacma</taxon>
    </lineage>
</organism>
<proteinExistence type="predicted"/>
<dbReference type="OrthoDB" id="619536at2759"/>
<protein>
    <recommendedName>
        <fullName evidence="3">Diacylglycerol O-acyltransferase</fullName>
    </recommendedName>
</protein>